<dbReference type="RefSeq" id="XP_024346906.1">
    <property type="nucleotide sequence ID" value="XM_024498672.1"/>
</dbReference>
<dbReference type="InterPro" id="IPR055270">
    <property type="entry name" value="Glyco_tran_10_C"/>
</dbReference>
<dbReference type="Pfam" id="PF00852">
    <property type="entry name" value="Glyco_transf_10"/>
    <property type="match status" value="1"/>
</dbReference>
<dbReference type="SUPFAM" id="SSF53756">
    <property type="entry name" value="UDP-Glycosyltransferase/glycogen phosphorylase"/>
    <property type="match status" value="1"/>
</dbReference>
<evidence type="ECO:0000256" key="1">
    <source>
        <dbReference type="ARBA" id="ARBA00004922"/>
    </source>
</evidence>
<evidence type="ECO:0000256" key="4">
    <source>
        <dbReference type="ARBA" id="ARBA00022679"/>
    </source>
</evidence>
<keyword evidence="4 5" id="KW-0808">Transferase</keyword>
<dbReference type="Proteomes" id="UP000019149">
    <property type="component" value="Unassembled WGS sequence"/>
</dbReference>
<reference evidence="7 8" key="1">
    <citation type="journal article" date="2013" name="Nat. Genet.">
        <title>The genome of the hydatid tapeworm Echinococcus granulosus.</title>
        <authorList>
            <person name="Zheng H."/>
            <person name="Zhang W."/>
            <person name="Zhang L."/>
            <person name="Zhang Z."/>
            <person name="Li J."/>
            <person name="Lu G."/>
            <person name="Zhu Y."/>
            <person name="Wang Y."/>
            <person name="Huang Y."/>
            <person name="Liu J."/>
            <person name="Kang H."/>
            <person name="Chen J."/>
            <person name="Wang L."/>
            <person name="Chen A."/>
            <person name="Yu S."/>
            <person name="Gao Z."/>
            <person name="Jin L."/>
            <person name="Gu W."/>
            <person name="Wang Z."/>
            <person name="Zhao L."/>
            <person name="Shi B."/>
            <person name="Wen H."/>
            <person name="Lin R."/>
            <person name="Jones M.K."/>
            <person name="Brejova B."/>
            <person name="Vinar T."/>
            <person name="Zhao G."/>
            <person name="McManus D.P."/>
            <person name="Chen Z."/>
            <person name="Zhou Y."/>
            <person name="Wang S."/>
        </authorList>
    </citation>
    <scope>NUCLEOTIDE SEQUENCE [LARGE SCALE GENOMIC DNA]</scope>
</reference>
<name>W6U3M1_ECHGR</name>
<evidence type="ECO:0000256" key="3">
    <source>
        <dbReference type="ARBA" id="ARBA00022676"/>
    </source>
</evidence>
<feature type="domain" description="Fucosyltransferase C-terminal" evidence="6">
    <location>
        <begin position="1"/>
        <end position="59"/>
    </location>
</feature>
<dbReference type="PANTHER" id="PTHR11929:SF145">
    <property type="entry name" value="ALPHA-(1,3)-FUCOSYLTRANSFERASE FUT-1"/>
    <property type="match status" value="1"/>
</dbReference>
<proteinExistence type="inferred from homology"/>
<keyword evidence="3 5" id="KW-0328">Glycosyltransferase</keyword>
<protein>
    <recommendedName>
        <fullName evidence="5">Fucosyltransferase</fullName>
        <ecNumber evidence="5">2.4.1.-</ecNumber>
    </recommendedName>
</protein>
<evidence type="ECO:0000313" key="8">
    <source>
        <dbReference type="Proteomes" id="UP000019149"/>
    </source>
</evidence>
<organism evidence="7 8">
    <name type="scientific">Echinococcus granulosus</name>
    <name type="common">Hydatid tapeworm</name>
    <dbReference type="NCBI Taxonomy" id="6210"/>
    <lineage>
        <taxon>Eukaryota</taxon>
        <taxon>Metazoa</taxon>
        <taxon>Spiralia</taxon>
        <taxon>Lophotrochozoa</taxon>
        <taxon>Platyhelminthes</taxon>
        <taxon>Cestoda</taxon>
        <taxon>Eucestoda</taxon>
        <taxon>Cyclophyllidea</taxon>
        <taxon>Taeniidae</taxon>
        <taxon>Echinococcus</taxon>
        <taxon>Echinococcus granulosus group</taxon>
    </lineage>
</organism>
<comment type="subcellular location">
    <subcellularLocation>
        <location evidence="5">Golgi apparatus</location>
        <location evidence="5">Golgi stack membrane</location>
        <topology evidence="5">Single-pass type II membrane protein</topology>
    </subcellularLocation>
</comment>
<dbReference type="OrthoDB" id="427096at2759"/>
<dbReference type="GeneID" id="36345138"/>
<dbReference type="CTD" id="36345138"/>
<dbReference type="EMBL" id="APAU02000147">
    <property type="protein sequence ID" value="EUB55710.1"/>
    <property type="molecule type" value="Genomic_DNA"/>
</dbReference>
<dbReference type="UniPathway" id="UPA00378"/>
<comment type="similarity">
    <text evidence="2 5">Belongs to the glycosyltransferase 10 family.</text>
</comment>
<comment type="caution">
    <text evidence="7">The sequence shown here is derived from an EMBL/GenBank/DDBJ whole genome shotgun (WGS) entry which is preliminary data.</text>
</comment>
<dbReference type="PANTHER" id="PTHR11929">
    <property type="entry name" value="ALPHA- 1,3 -FUCOSYLTRANSFERASE"/>
    <property type="match status" value="1"/>
</dbReference>
<keyword evidence="5" id="KW-0812">Transmembrane</keyword>
<gene>
    <name evidence="7" type="ORF">EGR_09423</name>
</gene>
<evidence type="ECO:0000259" key="6">
    <source>
        <dbReference type="Pfam" id="PF00852"/>
    </source>
</evidence>
<evidence type="ECO:0000313" key="7">
    <source>
        <dbReference type="EMBL" id="EUB55710.1"/>
    </source>
</evidence>
<dbReference type="GO" id="GO:0032580">
    <property type="term" value="C:Golgi cisterna membrane"/>
    <property type="evidence" value="ECO:0007669"/>
    <property type="project" value="UniProtKB-SubCell"/>
</dbReference>
<accession>W6U3M1</accession>
<dbReference type="EC" id="2.4.1.-" evidence="5"/>
<evidence type="ECO:0000256" key="2">
    <source>
        <dbReference type="ARBA" id="ARBA00008919"/>
    </source>
</evidence>
<dbReference type="GO" id="GO:0046920">
    <property type="term" value="F:alpha-(1-&gt;3)-fucosyltransferase activity"/>
    <property type="evidence" value="ECO:0007669"/>
    <property type="project" value="TreeGrafter"/>
</dbReference>
<dbReference type="InterPro" id="IPR001503">
    <property type="entry name" value="Glyco_trans_10"/>
</dbReference>
<sequence>MVPIVLGAFKDDYESTLPPHSFINVDDYRSIRELTDYLLYLDKNDTAYAAYFAWKEHGTFVYGDDDDAVNRHLDPEFNAYLRNEGDELIQFRAISSQKDELASPSPFLDKEKQWSVICFHLYTTSRCQCNRITLTDWLVPGCSILPNMVVREVTLPSASIFSYLHLAQAIQMVFCKKGYCALKGTQKKP</sequence>
<keyword evidence="5" id="KW-0333">Golgi apparatus</keyword>
<keyword evidence="5" id="KW-0472">Membrane</keyword>
<dbReference type="KEGG" id="egl:EGR_09423"/>
<evidence type="ECO:0000256" key="5">
    <source>
        <dbReference type="RuleBase" id="RU003832"/>
    </source>
</evidence>
<keyword evidence="8" id="KW-1185">Reference proteome</keyword>
<comment type="pathway">
    <text evidence="1">Protein modification; protein glycosylation.</text>
</comment>
<dbReference type="AlphaFoldDB" id="W6U3M1"/>
<dbReference type="Gene3D" id="3.40.50.11660">
    <property type="entry name" value="Glycosyl transferase family 10, C-terminal domain"/>
    <property type="match status" value="1"/>
</dbReference>
<dbReference type="InterPro" id="IPR038577">
    <property type="entry name" value="GT10-like_C_sf"/>
</dbReference>